<accession>A0ABP0PYH1</accession>
<dbReference type="InterPro" id="IPR019775">
    <property type="entry name" value="WD40_repeat_CS"/>
</dbReference>
<feature type="repeat" description="WD" evidence="3">
    <location>
        <begin position="541"/>
        <end position="582"/>
    </location>
</feature>
<dbReference type="SMART" id="SM00320">
    <property type="entry name" value="WD40"/>
    <property type="match status" value="7"/>
</dbReference>
<name>A0ABP0PYH1_9DINO</name>
<dbReference type="PROSITE" id="PS50294">
    <property type="entry name" value="WD_REPEATS_REGION"/>
    <property type="match status" value="4"/>
</dbReference>
<keyword evidence="2" id="KW-0677">Repeat</keyword>
<feature type="repeat" description="WD" evidence="3">
    <location>
        <begin position="751"/>
        <end position="792"/>
    </location>
</feature>
<dbReference type="PROSITE" id="PS00678">
    <property type="entry name" value="WD_REPEATS_1"/>
    <property type="match status" value="1"/>
</dbReference>
<feature type="chain" id="PRO_5046138620" description="Ubiquitin-like domain-containing protein" evidence="4">
    <location>
        <begin position="36"/>
        <end position="808"/>
    </location>
</feature>
<feature type="domain" description="Ubiquitin-like" evidence="5">
    <location>
        <begin position="398"/>
        <end position="469"/>
    </location>
</feature>
<keyword evidence="4" id="KW-0732">Signal</keyword>
<dbReference type="SUPFAM" id="SSF54236">
    <property type="entry name" value="Ubiquitin-like"/>
    <property type="match status" value="1"/>
</dbReference>
<evidence type="ECO:0000256" key="2">
    <source>
        <dbReference type="ARBA" id="ARBA00022737"/>
    </source>
</evidence>
<dbReference type="SUPFAM" id="SSF50993">
    <property type="entry name" value="Peptidase/esterase 'gauge' domain"/>
    <property type="match status" value="1"/>
</dbReference>
<keyword evidence="1 3" id="KW-0853">WD repeat</keyword>
<organism evidence="6 7">
    <name type="scientific">Durusdinium trenchii</name>
    <dbReference type="NCBI Taxonomy" id="1381693"/>
    <lineage>
        <taxon>Eukaryota</taxon>
        <taxon>Sar</taxon>
        <taxon>Alveolata</taxon>
        <taxon>Dinophyceae</taxon>
        <taxon>Suessiales</taxon>
        <taxon>Symbiodiniaceae</taxon>
        <taxon>Durusdinium</taxon>
    </lineage>
</organism>
<dbReference type="PROSITE" id="PS50053">
    <property type="entry name" value="UBIQUITIN_2"/>
    <property type="match status" value="1"/>
</dbReference>
<feature type="repeat" description="WD" evidence="3">
    <location>
        <begin position="625"/>
        <end position="666"/>
    </location>
</feature>
<dbReference type="Proteomes" id="UP001642484">
    <property type="component" value="Unassembled WGS sequence"/>
</dbReference>
<dbReference type="InterPro" id="IPR029071">
    <property type="entry name" value="Ubiquitin-like_domsf"/>
</dbReference>
<evidence type="ECO:0000259" key="5">
    <source>
        <dbReference type="PROSITE" id="PS50053"/>
    </source>
</evidence>
<dbReference type="PANTHER" id="PTHR19879:SF9">
    <property type="entry name" value="TRANSCRIPTION INITIATION FACTOR TFIID SUBUNIT 5"/>
    <property type="match status" value="1"/>
</dbReference>
<dbReference type="InterPro" id="IPR000626">
    <property type="entry name" value="Ubiquitin-like_dom"/>
</dbReference>
<keyword evidence="7" id="KW-1185">Reference proteome</keyword>
<gene>
    <name evidence="6" type="ORF">CCMP2556_LOCUS39698</name>
</gene>
<protein>
    <recommendedName>
        <fullName evidence="5">Ubiquitin-like domain-containing protein</fullName>
    </recommendedName>
</protein>
<comment type="caution">
    <text evidence="6">The sequence shown here is derived from an EMBL/GenBank/DDBJ whole genome shotgun (WGS) entry which is preliminary data.</text>
</comment>
<dbReference type="PRINTS" id="PR00320">
    <property type="entry name" value="GPROTEINBRPT"/>
</dbReference>
<reference evidence="6 7" key="1">
    <citation type="submission" date="2024-02" db="EMBL/GenBank/DDBJ databases">
        <authorList>
            <person name="Chen Y."/>
            <person name="Shah S."/>
            <person name="Dougan E. K."/>
            <person name="Thang M."/>
            <person name="Chan C."/>
        </authorList>
    </citation>
    <scope>NUCLEOTIDE SEQUENCE [LARGE SCALE GENOMIC DNA]</scope>
</reference>
<dbReference type="Pfam" id="PF00400">
    <property type="entry name" value="WD40"/>
    <property type="match status" value="6"/>
</dbReference>
<dbReference type="InterPro" id="IPR020472">
    <property type="entry name" value="WD40_PAC1"/>
</dbReference>
<evidence type="ECO:0000256" key="1">
    <source>
        <dbReference type="ARBA" id="ARBA00022574"/>
    </source>
</evidence>
<feature type="signal peptide" evidence="4">
    <location>
        <begin position="1"/>
        <end position="35"/>
    </location>
</feature>
<evidence type="ECO:0000256" key="3">
    <source>
        <dbReference type="PROSITE-ProRule" id="PRU00221"/>
    </source>
</evidence>
<dbReference type="InterPro" id="IPR001680">
    <property type="entry name" value="WD40_rpt"/>
</dbReference>
<dbReference type="PANTHER" id="PTHR19879">
    <property type="entry name" value="TRANSCRIPTION INITIATION FACTOR TFIID"/>
    <property type="match status" value="1"/>
</dbReference>
<dbReference type="SUPFAM" id="SSF50978">
    <property type="entry name" value="WD40 repeat-like"/>
    <property type="match status" value="1"/>
</dbReference>
<evidence type="ECO:0000313" key="6">
    <source>
        <dbReference type="EMBL" id="CAK9081060.1"/>
    </source>
</evidence>
<dbReference type="Gene3D" id="2.130.10.10">
    <property type="entry name" value="YVTN repeat-like/Quinoprotein amine dehydrogenase"/>
    <property type="match status" value="3"/>
</dbReference>
<dbReference type="EMBL" id="CAXAMN010023806">
    <property type="protein sequence ID" value="CAK9081060.1"/>
    <property type="molecule type" value="Genomic_DNA"/>
</dbReference>
<dbReference type="InterPro" id="IPR015943">
    <property type="entry name" value="WD40/YVTN_repeat-like_dom_sf"/>
</dbReference>
<feature type="repeat" description="WD" evidence="3">
    <location>
        <begin position="667"/>
        <end position="708"/>
    </location>
</feature>
<dbReference type="InterPro" id="IPR036322">
    <property type="entry name" value="WD40_repeat_dom_sf"/>
</dbReference>
<evidence type="ECO:0000256" key="4">
    <source>
        <dbReference type="SAM" id="SignalP"/>
    </source>
</evidence>
<feature type="repeat" description="WD" evidence="3">
    <location>
        <begin position="583"/>
        <end position="624"/>
    </location>
</feature>
<dbReference type="PROSITE" id="PS50082">
    <property type="entry name" value="WD_REPEATS_2"/>
    <property type="match status" value="5"/>
</dbReference>
<proteinExistence type="predicted"/>
<dbReference type="CDD" id="cd00200">
    <property type="entry name" value="WD40"/>
    <property type="match status" value="1"/>
</dbReference>
<sequence length="808" mass="87142">MEDNVCKDILLDAKRTCFLLHLLLCLFTQLKLVDAEGKLTEWMPSAKVRGKLEHPSGWISLVELKEGYRWALRQERAPVDPWALEKSQLATELKLRDAELKRWTVLAERLRAERQRSLETCTELAAYLEERILEGYRIPTGSFRPADAAAFAHSAKAQEMQQLASKLGIQPAVLSKTAVPKAAEEEDPAYQVPAGLPPGSKVVGFRRKTVETEAEAEPSIAIQGQGRVLHSNAILQPSNAYCSDLQAPGVYPLARPPSLAARNLLDRPAAAPGKSNEKWSYEGDFFQDRSFMASKLHGFQELSGVSGPLSLSVAAATSGGYERGARISPARSAWWPSLVAMGQIMGIIINVISQAQRDPLENLRLAVERAEAAGVEEDTLDDVRTKLAELENEVGKELSISIRHAVSGETLTVVRARPSHTPGYLREHVLRSTGEGGVALHFLFQSQVLDEKVSLREAGLSDGDTVFLVQTPLLCLTASFDGTARIWYLQNGDCRKMLVARQGGQVQSATFSQDGSKLLTVSLDGEGKLWCAESGRLCCELSGQPGGVLSGEFSADSHWITGASDDCTAIIWNADTGKCSQILAGHDDDVKSAAFSPDASMVVTASCDGTAGLWMATDGSRIRALVGHDDVVKSAMFSYYGLRIITASMDGTARVWNVDPGGCLQVLQGHAKAVNSAAFSPDDLLYLTTSFDGTVRVWEAESGECNLVLHADNKVVNTAQFSPDGSMILVASGAECVRLLSATTGECITTLDGHEDWVRTATFSPDGMLIASASYDGTARVWSSRTGECLQTLAGHTEAVISAEIITA</sequence>
<evidence type="ECO:0000313" key="7">
    <source>
        <dbReference type="Proteomes" id="UP001642484"/>
    </source>
</evidence>